<name>A0A3B0AA59_9ACTN</name>
<feature type="region of interest" description="Disordered" evidence="1">
    <location>
        <begin position="1"/>
        <end position="31"/>
    </location>
</feature>
<proteinExistence type="predicted"/>
<dbReference type="EMBL" id="RBAN01000001">
    <property type="protein sequence ID" value="RKN57461.1"/>
    <property type="molecule type" value="Genomic_DNA"/>
</dbReference>
<dbReference type="Proteomes" id="UP000279968">
    <property type="component" value="Unassembled WGS sequence"/>
</dbReference>
<keyword evidence="3" id="KW-1185">Reference proteome</keyword>
<evidence type="ECO:0000256" key="1">
    <source>
        <dbReference type="SAM" id="MobiDB-lite"/>
    </source>
</evidence>
<evidence type="ECO:0000313" key="2">
    <source>
        <dbReference type="EMBL" id="RKN57461.1"/>
    </source>
</evidence>
<sequence>MQAQRSAPPVESSRTSDDPQVGGTTGASTPLTVWAASAMLGRIGAGEDETEDERHILRGFE</sequence>
<gene>
    <name evidence="2" type="ORF">D7193_01925</name>
</gene>
<dbReference type="AlphaFoldDB" id="A0A3B0AA59"/>
<dbReference type="RefSeq" id="WP_120777651.1">
    <property type="nucleotide sequence ID" value="NZ_JBHLUP010000009.1"/>
</dbReference>
<evidence type="ECO:0000313" key="3">
    <source>
        <dbReference type="Proteomes" id="UP000279968"/>
    </source>
</evidence>
<reference evidence="2 3" key="1">
    <citation type="journal article" date="2015" name="Int. J. Syst. Evol. Microbiol.">
        <title>Micromonospora costi sp. nov., isolated from a leaf of Costus speciosus.</title>
        <authorList>
            <person name="Thawai C."/>
        </authorList>
    </citation>
    <scope>NUCLEOTIDE SEQUENCE [LARGE SCALE GENOMIC DNA]</scope>
    <source>
        <strain evidence="2 3">CS1-12</strain>
    </source>
</reference>
<comment type="caution">
    <text evidence="2">The sequence shown here is derived from an EMBL/GenBank/DDBJ whole genome shotgun (WGS) entry which is preliminary data.</text>
</comment>
<accession>A0A3B0AA59</accession>
<dbReference type="OrthoDB" id="3397963at2"/>
<protein>
    <submittedName>
        <fullName evidence="2">Uncharacterized protein</fullName>
    </submittedName>
</protein>
<organism evidence="2 3">
    <name type="scientific">Micromonospora costi</name>
    <dbReference type="NCBI Taxonomy" id="1530042"/>
    <lineage>
        <taxon>Bacteria</taxon>
        <taxon>Bacillati</taxon>
        <taxon>Actinomycetota</taxon>
        <taxon>Actinomycetes</taxon>
        <taxon>Micromonosporales</taxon>
        <taxon>Micromonosporaceae</taxon>
        <taxon>Micromonospora</taxon>
    </lineage>
</organism>